<name>A0AAD0KJV6_9BACL</name>
<organism evidence="1 2">
    <name type="scientific">Paenibacillus odorifer</name>
    <dbReference type="NCBI Taxonomy" id="189426"/>
    <lineage>
        <taxon>Bacteria</taxon>
        <taxon>Bacillati</taxon>
        <taxon>Bacillota</taxon>
        <taxon>Bacilli</taxon>
        <taxon>Bacillales</taxon>
        <taxon>Paenibacillaceae</taxon>
        <taxon>Paenibacillus</taxon>
    </lineage>
</organism>
<sequence length="364" mass="40769">MTLKLHSKRNQLIVILTALLAGSLLLIGAKNMQAPQAEEMLLTLNGQEATAAEFNWHLQMNRALIVDYFKQTYNADYSIDFWSAYYSGENPMQRWVNTAQTQLLTKRMELQLAQEAGVVTDISFEGFLKEMERENNRRSQAAANKEVVYGPLHLEAQAYFSYYMSNLEDATIEEMRSNGIVISDEQVKLEYEGNLIAKYSLPGTIRLEWATLPFGPETEYKDQQKALERMEKLHAIATATAATDSSGTGFQGQAKEFGVNVGEVKITSASRRTAALENPKVLLTAEQLVPGEFSGLITENGVIHLLYCLSADDAAIQPFDHVKDAIALNLAQQKYRSIVDEKLSEAVVEWNYPMAEDLANHTIQ</sequence>
<dbReference type="AlphaFoldDB" id="A0AAD0KJV6"/>
<dbReference type="Proteomes" id="UP000249163">
    <property type="component" value="Chromosome"/>
</dbReference>
<evidence type="ECO:0008006" key="3">
    <source>
        <dbReference type="Google" id="ProtNLM"/>
    </source>
</evidence>
<proteinExistence type="predicted"/>
<evidence type="ECO:0000313" key="1">
    <source>
        <dbReference type="EMBL" id="AWV33844.1"/>
    </source>
</evidence>
<reference evidence="1 2" key="1">
    <citation type="submission" date="2017-06" db="EMBL/GenBank/DDBJ databases">
        <title>Complete genome sequence of Paenibacillus odorifer CBA7130.</title>
        <authorList>
            <person name="Nam Y.-D."/>
            <person name="Kang J."/>
            <person name="Chung W.-H."/>
        </authorList>
    </citation>
    <scope>NUCLEOTIDE SEQUENCE [LARGE SCALE GENOMIC DNA]</scope>
    <source>
        <strain evidence="1 2">CBA7130</strain>
    </source>
</reference>
<gene>
    <name evidence="1" type="ORF">CD191_15150</name>
</gene>
<dbReference type="RefSeq" id="WP_111504172.1">
    <property type="nucleotide sequence ID" value="NZ_CP021965.1"/>
</dbReference>
<accession>A0AAD0KJV6</accession>
<protein>
    <recommendedName>
        <fullName evidence="3">PpiC domain-containing protein</fullName>
    </recommendedName>
</protein>
<dbReference type="EMBL" id="CP021965">
    <property type="protein sequence ID" value="AWV33844.1"/>
    <property type="molecule type" value="Genomic_DNA"/>
</dbReference>
<evidence type="ECO:0000313" key="2">
    <source>
        <dbReference type="Proteomes" id="UP000249163"/>
    </source>
</evidence>